<protein>
    <submittedName>
        <fullName evidence="4">DUF4974 domain-containing protein</fullName>
    </submittedName>
</protein>
<evidence type="ECO:0000259" key="3">
    <source>
        <dbReference type="Pfam" id="PF16344"/>
    </source>
</evidence>
<dbReference type="PANTHER" id="PTHR30273:SF2">
    <property type="entry name" value="PROTEIN FECR"/>
    <property type="match status" value="1"/>
</dbReference>
<dbReference type="Gene3D" id="2.60.120.1440">
    <property type="match status" value="1"/>
</dbReference>
<feature type="transmembrane region" description="Helical" evidence="1">
    <location>
        <begin position="85"/>
        <end position="102"/>
    </location>
</feature>
<dbReference type="InterPro" id="IPR032508">
    <property type="entry name" value="FecR_C"/>
</dbReference>
<dbReference type="InterPro" id="IPR012373">
    <property type="entry name" value="Ferrdict_sens_TM"/>
</dbReference>
<evidence type="ECO:0000256" key="1">
    <source>
        <dbReference type="SAM" id="Phobius"/>
    </source>
</evidence>
<evidence type="ECO:0000259" key="2">
    <source>
        <dbReference type="Pfam" id="PF04773"/>
    </source>
</evidence>
<accession>A0ABU7XPR1</accession>
<keyword evidence="1" id="KW-0472">Membrane</keyword>
<dbReference type="Proteomes" id="UP001337305">
    <property type="component" value="Unassembled WGS sequence"/>
</dbReference>
<sequence length="396" mass="45185">MNSNIEFIIQKYLEGSASEEDIILLKNWISIDNNRKVFQEHIEIQYLLDHKFEAYNIDLAHEKLMRLIEDTSVIPLNKKWKYTALLKYAALFVGLIGLSFFLKNEFFGNKKLQINNDAITIQLDNGNVEIISASGEKTILDKNGYVVGVQEGNALNYKTSPSSDIAQTDLENQAPNENLKYNELNIPYGKTFKLMLSDGTIVHLNAGTTLKYPVKFLNGKYRKVFLKGEAYFEIAKDAKHPFIVNTNDINVRALGTQFNVSSYTDDQNINTVLVEGSVGVYKSNEDFNLKKSTILTPGLKAGFNKTNKNILVESVDTNIYTGWVHGKMIFNHMPFKNIIKKLERHYNVSIQNNNKQLDDETFTATFDVETIEQVIESFSKNYEIEFSIVNNQIIIN</sequence>
<dbReference type="Pfam" id="PF16344">
    <property type="entry name" value="FecR_C"/>
    <property type="match status" value="1"/>
</dbReference>
<keyword evidence="1" id="KW-0812">Transmembrane</keyword>
<name>A0ABU7XPR1_9FLAO</name>
<gene>
    <name evidence="4" type="ORF">N1F79_04515</name>
</gene>
<evidence type="ECO:0000313" key="4">
    <source>
        <dbReference type="EMBL" id="MEF3832381.1"/>
    </source>
</evidence>
<dbReference type="EMBL" id="JAODOP010000004">
    <property type="protein sequence ID" value="MEF3832381.1"/>
    <property type="molecule type" value="Genomic_DNA"/>
</dbReference>
<reference evidence="4 5" key="1">
    <citation type="submission" date="2022-09" db="EMBL/GenBank/DDBJ databases">
        <title>Genome sequencing of Flavivirga sp. MEBiC05379.</title>
        <authorList>
            <person name="Oh H.-M."/>
            <person name="Kwon K.K."/>
            <person name="Park M.J."/>
            <person name="Yang S.-H."/>
        </authorList>
    </citation>
    <scope>NUCLEOTIDE SEQUENCE [LARGE SCALE GENOMIC DNA]</scope>
    <source>
        <strain evidence="4 5">MEBiC05379</strain>
    </source>
</reference>
<evidence type="ECO:0000313" key="5">
    <source>
        <dbReference type="Proteomes" id="UP001337305"/>
    </source>
</evidence>
<keyword evidence="1" id="KW-1133">Transmembrane helix</keyword>
<dbReference type="InterPro" id="IPR006860">
    <property type="entry name" value="FecR"/>
</dbReference>
<dbReference type="Gene3D" id="3.55.50.30">
    <property type="match status" value="1"/>
</dbReference>
<comment type="caution">
    <text evidence="4">The sequence shown here is derived from an EMBL/GenBank/DDBJ whole genome shotgun (WGS) entry which is preliminary data.</text>
</comment>
<keyword evidence="5" id="KW-1185">Reference proteome</keyword>
<dbReference type="PANTHER" id="PTHR30273">
    <property type="entry name" value="PERIPLASMIC SIGNAL SENSOR AND SIGMA FACTOR ACTIVATOR FECR-RELATED"/>
    <property type="match status" value="1"/>
</dbReference>
<feature type="domain" description="Protein FecR C-terminal" evidence="3">
    <location>
        <begin position="327"/>
        <end position="395"/>
    </location>
</feature>
<dbReference type="Pfam" id="PF04773">
    <property type="entry name" value="FecR"/>
    <property type="match status" value="1"/>
</dbReference>
<proteinExistence type="predicted"/>
<organism evidence="4 5">
    <name type="scientific">Flavivirga spongiicola</name>
    <dbReference type="NCBI Taxonomy" id="421621"/>
    <lineage>
        <taxon>Bacteria</taxon>
        <taxon>Pseudomonadati</taxon>
        <taxon>Bacteroidota</taxon>
        <taxon>Flavobacteriia</taxon>
        <taxon>Flavobacteriales</taxon>
        <taxon>Flavobacteriaceae</taxon>
        <taxon>Flavivirga</taxon>
    </lineage>
</organism>
<feature type="domain" description="FecR protein" evidence="2">
    <location>
        <begin position="189"/>
        <end position="278"/>
    </location>
</feature>
<dbReference type="RefSeq" id="WP_303304762.1">
    <property type="nucleotide sequence ID" value="NZ_JAODOP010000004.1"/>
</dbReference>